<proteinExistence type="predicted"/>
<gene>
    <name evidence="1" type="ORF">GALL_330300</name>
</gene>
<sequence>MHAATTRGHDGSLRQIRPLNDAIVGNSPDLRKMIANQLAKWYRPSLSDVAIVIDGAEIVFADNVVEAEMFGRTYTVRIVIFTNNLLVTVTTESDEKGERHTTSARSRSDLTSFGVAAGTPALGDNWPSSWPESVRLTLHYGDEAPLLLPGSASADYEQFARAVVPAAVAHDGLACIDGERAR</sequence>
<protein>
    <submittedName>
        <fullName evidence="1">Uncharacterized protein</fullName>
    </submittedName>
</protein>
<reference evidence="1" key="1">
    <citation type="submission" date="2016-10" db="EMBL/GenBank/DDBJ databases">
        <title>Sequence of Gallionella enrichment culture.</title>
        <authorList>
            <person name="Poehlein A."/>
            <person name="Muehling M."/>
            <person name="Daniel R."/>
        </authorList>
    </citation>
    <scope>NUCLEOTIDE SEQUENCE</scope>
</reference>
<comment type="caution">
    <text evidence="1">The sequence shown here is derived from an EMBL/GenBank/DDBJ whole genome shotgun (WGS) entry which is preliminary data.</text>
</comment>
<dbReference type="AlphaFoldDB" id="A0A1J5QP20"/>
<organism evidence="1">
    <name type="scientific">mine drainage metagenome</name>
    <dbReference type="NCBI Taxonomy" id="410659"/>
    <lineage>
        <taxon>unclassified sequences</taxon>
        <taxon>metagenomes</taxon>
        <taxon>ecological metagenomes</taxon>
    </lineage>
</organism>
<dbReference type="EMBL" id="MLJW01000565">
    <property type="protein sequence ID" value="OIQ85136.1"/>
    <property type="molecule type" value="Genomic_DNA"/>
</dbReference>
<accession>A0A1J5QP20</accession>
<name>A0A1J5QP20_9ZZZZ</name>
<evidence type="ECO:0000313" key="1">
    <source>
        <dbReference type="EMBL" id="OIQ85136.1"/>
    </source>
</evidence>